<comment type="caution">
    <text evidence="2">The sequence shown here is derived from an EMBL/GenBank/DDBJ whole genome shotgun (WGS) entry which is preliminary data.</text>
</comment>
<sequence>MGAFICQQSFHPTMFLVLKMEWNSMSNVLKISFWVKAKCWVVEEIGAVAGSREQRKKKTKRKRKGGSKGVAWKEKNGLGKNTMNSNKWVKK</sequence>
<feature type="compositionally biased region" description="Polar residues" evidence="1">
    <location>
        <begin position="79"/>
        <end position="91"/>
    </location>
</feature>
<protein>
    <submittedName>
        <fullName evidence="2">Uncharacterized protein</fullName>
    </submittedName>
</protein>
<gene>
    <name evidence="2" type="ORF">EPI10_032372</name>
</gene>
<evidence type="ECO:0000256" key="1">
    <source>
        <dbReference type="SAM" id="MobiDB-lite"/>
    </source>
</evidence>
<name>A0A5B6X327_9ROSI</name>
<evidence type="ECO:0000313" key="2">
    <source>
        <dbReference type="EMBL" id="KAA3488641.1"/>
    </source>
</evidence>
<dbReference type="EMBL" id="SMMG02000001">
    <property type="protein sequence ID" value="KAA3488641.1"/>
    <property type="molecule type" value="Genomic_DNA"/>
</dbReference>
<feature type="compositionally biased region" description="Basic residues" evidence="1">
    <location>
        <begin position="54"/>
        <end position="66"/>
    </location>
</feature>
<dbReference type="Proteomes" id="UP000325315">
    <property type="component" value="Unassembled WGS sequence"/>
</dbReference>
<dbReference type="AlphaFoldDB" id="A0A5B6X327"/>
<reference evidence="3" key="1">
    <citation type="journal article" date="2019" name="Plant Biotechnol. J.">
        <title>Genome sequencing of the Australian wild diploid species Gossypium australe highlights disease resistance and delayed gland morphogenesis.</title>
        <authorList>
            <person name="Cai Y."/>
            <person name="Cai X."/>
            <person name="Wang Q."/>
            <person name="Wang P."/>
            <person name="Zhang Y."/>
            <person name="Cai C."/>
            <person name="Xu Y."/>
            <person name="Wang K."/>
            <person name="Zhou Z."/>
            <person name="Wang C."/>
            <person name="Geng S."/>
            <person name="Li B."/>
            <person name="Dong Q."/>
            <person name="Hou Y."/>
            <person name="Wang H."/>
            <person name="Ai P."/>
            <person name="Liu Z."/>
            <person name="Yi F."/>
            <person name="Sun M."/>
            <person name="An G."/>
            <person name="Cheng J."/>
            <person name="Zhang Y."/>
            <person name="Shi Q."/>
            <person name="Xie Y."/>
            <person name="Shi X."/>
            <person name="Chang Y."/>
            <person name="Huang F."/>
            <person name="Chen Y."/>
            <person name="Hong S."/>
            <person name="Mi L."/>
            <person name="Sun Q."/>
            <person name="Zhang L."/>
            <person name="Zhou B."/>
            <person name="Peng R."/>
            <person name="Zhang X."/>
            <person name="Liu F."/>
        </authorList>
    </citation>
    <scope>NUCLEOTIDE SEQUENCE [LARGE SCALE GENOMIC DNA]</scope>
    <source>
        <strain evidence="3">cv. PA1801</strain>
    </source>
</reference>
<feature type="region of interest" description="Disordered" evidence="1">
    <location>
        <begin position="51"/>
        <end position="91"/>
    </location>
</feature>
<accession>A0A5B6X327</accession>
<organism evidence="2 3">
    <name type="scientific">Gossypium australe</name>
    <dbReference type="NCBI Taxonomy" id="47621"/>
    <lineage>
        <taxon>Eukaryota</taxon>
        <taxon>Viridiplantae</taxon>
        <taxon>Streptophyta</taxon>
        <taxon>Embryophyta</taxon>
        <taxon>Tracheophyta</taxon>
        <taxon>Spermatophyta</taxon>
        <taxon>Magnoliopsida</taxon>
        <taxon>eudicotyledons</taxon>
        <taxon>Gunneridae</taxon>
        <taxon>Pentapetalae</taxon>
        <taxon>rosids</taxon>
        <taxon>malvids</taxon>
        <taxon>Malvales</taxon>
        <taxon>Malvaceae</taxon>
        <taxon>Malvoideae</taxon>
        <taxon>Gossypium</taxon>
    </lineage>
</organism>
<keyword evidence="3" id="KW-1185">Reference proteome</keyword>
<evidence type="ECO:0000313" key="3">
    <source>
        <dbReference type="Proteomes" id="UP000325315"/>
    </source>
</evidence>
<proteinExistence type="predicted"/>